<dbReference type="EMBL" id="WTYM01000048">
    <property type="protein sequence ID" value="MXO60342.1"/>
    <property type="molecule type" value="Genomic_DNA"/>
</dbReference>
<dbReference type="Proteomes" id="UP000433652">
    <property type="component" value="Unassembled WGS sequence"/>
</dbReference>
<dbReference type="RefSeq" id="WP_159796012.1">
    <property type="nucleotide sequence ID" value="NZ_WTYM01000048.1"/>
</dbReference>
<keyword evidence="2" id="KW-0238">DNA-binding</keyword>
<dbReference type="InterPro" id="IPR012318">
    <property type="entry name" value="HTH_CRP"/>
</dbReference>
<organism evidence="5 6">
    <name type="scientific">Croceibacterium salegens</name>
    <dbReference type="NCBI Taxonomy" id="1737568"/>
    <lineage>
        <taxon>Bacteria</taxon>
        <taxon>Pseudomonadati</taxon>
        <taxon>Pseudomonadota</taxon>
        <taxon>Alphaproteobacteria</taxon>
        <taxon>Sphingomonadales</taxon>
        <taxon>Erythrobacteraceae</taxon>
        <taxon>Croceibacterium</taxon>
    </lineage>
</organism>
<dbReference type="SUPFAM" id="SSF51206">
    <property type="entry name" value="cAMP-binding domain-like"/>
    <property type="match status" value="1"/>
</dbReference>
<evidence type="ECO:0000256" key="2">
    <source>
        <dbReference type="ARBA" id="ARBA00023125"/>
    </source>
</evidence>
<comment type="caution">
    <text evidence="5">The sequence shown here is derived from an EMBL/GenBank/DDBJ whole genome shotgun (WGS) entry which is preliminary data.</text>
</comment>
<gene>
    <name evidence="5" type="ORF">GRI89_12415</name>
</gene>
<dbReference type="OrthoDB" id="7772718at2"/>
<evidence type="ECO:0000313" key="5">
    <source>
        <dbReference type="EMBL" id="MXO60342.1"/>
    </source>
</evidence>
<evidence type="ECO:0000256" key="1">
    <source>
        <dbReference type="ARBA" id="ARBA00023015"/>
    </source>
</evidence>
<evidence type="ECO:0000256" key="3">
    <source>
        <dbReference type="ARBA" id="ARBA00023163"/>
    </source>
</evidence>
<dbReference type="Gene3D" id="2.60.120.10">
    <property type="entry name" value="Jelly Rolls"/>
    <property type="match status" value="1"/>
</dbReference>
<dbReference type="GO" id="GO:0006355">
    <property type="term" value="P:regulation of DNA-templated transcription"/>
    <property type="evidence" value="ECO:0007669"/>
    <property type="project" value="InterPro"/>
</dbReference>
<dbReference type="AlphaFoldDB" id="A0A6I4T104"/>
<keyword evidence="3" id="KW-0804">Transcription</keyword>
<dbReference type="SUPFAM" id="SSF46785">
    <property type="entry name" value="Winged helix' DNA-binding domain"/>
    <property type="match status" value="1"/>
</dbReference>
<keyword evidence="6" id="KW-1185">Reference proteome</keyword>
<dbReference type="InterPro" id="IPR014710">
    <property type="entry name" value="RmlC-like_jellyroll"/>
</dbReference>
<proteinExistence type="predicted"/>
<evidence type="ECO:0000259" key="4">
    <source>
        <dbReference type="SMART" id="SM00419"/>
    </source>
</evidence>
<dbReference type="InterPro" id="IPR036390">
    <property type="entry name" value="WH_DNA-bd_sf"/>
</dbReference>
<dbReference type="Pfam" id="PF13545">
    <property type="entry name" value="HTH_Crp_2"/>
    <property type="match status" value="1"/>
</dbReference>
<dbReference type="InterPro" id="IPR018490">
    <property type="entry name" value="cNMP-bd_dom_sf"/>
</dbReference>
<accession>A0A6I4T104</accession>
<feature type="domain" description="HTH crp-type" evidence="4">
    <location>
        <begin position="168"/>
        <end position="216"/>
    </location>
</feature>
<dbReference type="SMART" id="SM00419">
    <property type="entry name" value="HTH_CRP"/>
    <property type="match status" value="1"/>
</dbReference>
<evidence type="ECO:0000313" key="6">
    <source>
        <dbReference type="Proteomes" id="UP000433652"/>
    </source>
</evidence>
<name>A0A6I4T104_9SPHN</name>
<reference evidence="5 6" key="1">
    <citation type="submission" date="2019-12" db="EMBL/GenBank/DDBJ databases">
        <title>Genomic-based taxomic classification of the family Erythrobacteraceae.</title>
        <authorList>
            <person name="Xu L."/>
        </authorList>
    </citation>
    <scope>NUCLEOTIDE SEQUENCE [LARGE SCALE GENOMIC DNA]</scope>
    <source>
        <strain evidence="5 6">MCCC 1K01500</strain>
    </source>
</reference>
<sequence length="227" mass="25129">MTTPSLLHPQSWLSDQPDAFAAALHEIGVTKDLSAGTPLYMSEETGGIFGILQGCIEIDIAFACSPLSALHFAYPGYFLGTRPFTTGVGYAVSTKARLDSQVVEFRLQDLHVLVAKNPEWWKPLSNLTSYWFDVATCSAVDLLLRDPEVRCIAVLLRLGGYRPFEHIDAQPRTIPVTHNELAENSNLSRSRLSETLANLEAAGHIRRGYRDIEVLRPASLARMIEFG</sequence>
<protein>
    <submittedName>
        <fullName evidence="5">Helix-turn-helix domain-containing protein</fullName>
    </submittedName>
</protein>
<keyword evidence="1" id="KW-0805">Transcription regulation</keyword>
<dbReference type="GO" id="GO:0003677">
    <property type="term" value="F:DNA binding"/>
    <property type="evidence" value="ECO:0007669"/>
    <property type="project" value="UniProtKB-KW"/>
</dbReference>